<sequence length="143" mass="15204">MSDPTDQTTTTTTTTSSAAAPTDTTTTTNDLTMNDLESKNDNDSIPSTSMLFPDVTPNNTHPDPLPSDLFLATLAASKIPISSSIASVKVQDNRKTEQEGSCPISVSYVDGNLLSQYILFMMSTKLSIDNSALGSLNGYTEIT</sequence>
<evidence type="ECO:0000256" key="1">
    <source>
        <dbReference type="SAM" id="MobiDB-lite"/>
    </source>
</evidence>
<dbReference type="EMBL" id="ADBJ01000017">
    <property type="protein sequence ID" value="EFA83193.1"/>
    <property type="molecule type" value="Genomic_DNA"/>
</dbReference>
<organism evidence="2 3">
    <name type="scientific">Heterostelium pallidum (strain ATCC 26659 / Pp 5 / PN500)</name>
    <name type="common">Cellular slime mold</name>
    <name type="synonym">Polysphondylium pallidum</name>
    <dbReference type="NCBI Taxonomy" id="670386"/>
    <lineage>
        <taxon>Eukaryota</taxon>
        <taxon>Amoebozoa</taxon>
        <taxon>Evosea</taxon>
        <taxon>Eumycetozoa</taxon>
        <taxon>Dictyostelia</taxon>
        <taxon>Acytosteliales</taxon>
        <taxon>Acytosteliaceae</taxon>
        <taxon>Heterostelium</taxon>
    </lineage>
</organism>
<feature type="compositionally biased region" description="Polar residues" evidence="1">
    <location>
        <begin position="43"/>
        <end position="61"/>
    </location>
</feature>
<dbReference type="AlphaFoldDB" id="D3B5P5"/>
<evidence type="ECO:0000313" key="2">
    <source>
        <dbReference type="EMBL" id="EFA83193.1"/>
    </source>
</evidence>
<feature type="region of interest" description="Disordered" evidence="1">
    <location>
        <begin position="1"/>
        <end position="64"/>
    </location>
</feature>
<accession>D3B5P5</accession>
<proteinExistence type="predicted"/>
<feature type="compositionally biased region" description="Low complexity" evidence="1">
    <location>
        <begin position="1"/>
        <end position="28"/>
    </location>
</feature>
<protein>
    <submittedName>
        <fullName evidence="2">Uncharacterized protein</fullName>
    </submittedName>
</protein>
<keyword evidence="3" id="KW-1185">Reference proteome</keyword>
<name>D3B5P5_HETP5</name>
<reference evidence="2 3" key="1">
    <citation type="journal article" date="2011" name="Genome Res.">
        <title>Phylogeny-wide analysis of social amoeba genomes highlights ancient origins for complex intercellular communication.</title>
        <authorList>
            <person name="Heidel A.J."/>
            <person name="Lawal H.M."/>
            <person name="Felder M."/>
            <person name="Schilde C."/>
            <person name="Helps N.R."/>
            <person name="Tunggal B."/>
            <person name="Rivero F."/>
            <person name="John U."/>
            <person name="Schleicher M."/>
            <person name="Eichinger L."/>
            <person name="Platzer M."/>
            <person name="Noegel A.A."/>
            <person name="Schaap P."/>
            <person name="Gloeckner G."/>
        </authorList>
    </citation>
    <scope>NUCLEOTIDE SEQUENCE [LARGE SCALE GENOMIC DNA]</scope>
    <source>
        <strain evidence="3">ATCC 26659 / Pp 5 / PN500</strain>
    </source>
</reference>
<dbReference type="InParanoid" id="D3B5P5"/>
<gene>
    <name evidence="2" type="ORF">PPL_03983</name>
</gene>
<evidence type="ECO:0000313" key="3">
    <source>
        <dbReference type="Proteomes" id="UP000001396"/>
    </source>
</evidence>
<dbReference type="RefSeq" id="XP_020435310.1">
    <property type="nucleotide sequence ID" value="XM_020574896.1"/>
</dbReference>
<dbReference type="Proteomes" id="UP000001396">
    <property type="component" value="Unassembled WGS sequence"/>
</dbReference>
<comment type="caution">
    <text evidence="2">The sequence shown here is derived from an EMBL/GenBank/DDBJ whole genome shotgun (WGS) entry which is preliminary data.</text>
</comment>
<dbReference type="GeneID" id="31359470"/>